<evidence type="ECO:0000256" key="7">
    <source>
        <dbReference type="ARBA" id="ARBA00023242"/>
    </source>
</evidence>
<evidence type="ECO:0000256" key="1">
    <source>
        <dbReference type="ARBA" id="ARBA00004123"/>
    </source>
</evidence>
<evidence type="ECO:0000256" key="4">
    <source>
        <dbReference type="ARBA" id="ARBA00023015"/>
    </source>
</evidence>
<sequence length="297" mass="33135">MTKTLQNSGQEDCRSRKRILKPVVEKKRRDRINHSLAELRTLLLNSTSNPRLQNPKIEKAEILDLTVEYLHKWTTGANDGPKIKQAPEVSPPHSEPSVFTMENAGFKQCVFELASYMHKITPAQRVSLIEGLKWHTETQPPPRNPDLEQRLGHNPAPLDSSYSSDKKEDSIKFPFLSHSFSRSPHCSTPLQDYLSPPHSPWFSPLSSYSTSPPFVSYTCHFTFPPTPPSCSSSLSTLPAPVSFTPSTGQHMPLQPPPRGVLIDPHQCGGPGKDYTAWTKTIMAANEWKSVANALCTV</sequence>
<dbReference type="SUPFAM" id="SSF47459">
    <property type="entry name" value="HLH, helix-loop-helix DNA-binding domain"/>
    <property type="match status" value="1"/>
</dbReference>
<dbReference type="AlphaFoldDB" id="A0A8C6T031"/>
<dbReference type="PROSITE" id="PS50888">
    <property type="entry name" value="BHLH"/>
    <property type="match status" value="1"/>
</dbReference>
<evidence type="ECO:0000256" key="3">
    <source>
        <dbReference type="ARBA" id="ARBA00022491"/>
    </source>
</evidence>
<evidence type="ECO:0000256" key="8">
    <source>
        <dbReference type="ARBA" id="ARBA00023791"/>
    </source>
</evidence>
<feature type="region of interest" description="Disordered" evidence="9">
    <location>
        <begin position="135"/>
        <end position="165"/>
    </location>
</feature>
<evidence type="ECO:0000313" key="12">
    <source>
        <dbReference type="Proteomes" id="UP000694523"/>
    </source>
</evidence>
<dbReference type="Gene3D" id="4.10.280.10">
    <property type="entry name" value="Helix-loop-helix DNA-binding domain"/>
    <property type="match status" value="1"/>
</dbReference>
<evidence type="ECO:0000313" key="11">
    <source>
        <dbReference type="Ensembl" id="ENSNMLP00000010964.1"/>
    </source>
</evidence>
<keyword evidence="6" id="KW-0804">Transcription</keyword>
<keyword evidence="5" id="KW-0238">DNA-binding</keyword>
<comment type="subcellular location">
    <subcellularLocation>
        <location evidence="1">Nucleus</location>
    </subcellularLocation>
</comment>
<dbReference type="PANTHER" id="PTHR10985">
    <property type="entry name" value="BASIC HELIX-LOOP-HELIX TRANSCRIPTION FACTOR, HES-RELATED"/>
    <property type="match status" value="1"/>
</dbReference>
<dbReference type="FunFam" id="4.10.280.10:FF:000063">
    <property type="entry name" value="transcription factor HES-7 isoform X1"/>
    <property type="match status" value="1"/>
</dbReference>
<dbReference type="CDD" id="cd11462">
    <property type="entry name" value="bHLH-O_HES7"/>
    <property type="match status" value="1"/>
</dbReference>
<keyword evidence="4" id="KW-0805">Transcription regulation</keyword>
<dbReference type="SMART" id="SM00353">
    <property type="entry name" value="HLH"/>
    <property type="match status" value="1"/>
</dbReference>
<comment type="subunit">
    <text evidence="8">Transcription repression requires formation of a complex with a corepressor protein of the Groucho/TLE family.</text>
</comment>
<accession>A0A8C6T031</accession>
<evidence type="ECO:0000256" key="6">
    <source>
        <dbReference type="ARBA" id="ARBA00023163"/>
    </source>
</evidence>
<keyword evidence="7" id="KW-0539">Nucleus</keyword>
<protein>
    <recommendedName>
        <fullName evidence="10">BHLH domain-containing protein</fullName>
    </recommendedName>
</protein>
<dbReference type="InterPro" id="IPR050370">
    <property type="entry name" value="HES_HEY"/>
</dbReference>
<evidence type="ECO:0000259" key="10">
    <source>
        <dbReference type="PROSITE" id="PS50888"/>
    </source>
</evidence>
<reference evidence="11" key="1">
    <citation type="submission" date="2025-08" db="UniProtKB">
        <authorList>
            <consortium name="Ensembl"/>
        </authorList>
    </citation>
    <scope>IDENTIFICATION</scope>
</reference>
<dbReference type="InterPro" id="IPR011598">
    <property type="entry name" value="bHLH_dom"/>
</dbReference>
<dbReference type="Proteomes" id="UP000694523">
    <property type="component" value="Unplaced"/>
</dbReference>
<dbReference type="InterPro" id="IPR036638">
    <property type="entry name" value="HLH_DNA-bd_sf"/>
</dbReference>
<dbReference type="Ensembl" id="ENSNMLT00000012409.1">
    <property type="protein sequence ID" value="ENSNMLP00000010964.1"/>
    <property type="gene ID" value="ENSNMLG00000007554.1"/>
</dbReference>
<dbReference type="InterPro" id="IPR032644">
    <property type="entry name" value="HES-7_bHLH-O"/>
</dbReference>
<dbReference type="GO" id="GO:0046983">
    <property type="term" value="F:protein dimerization activity"/>
    <property type="evidence" value="ECO:0007669"/>
    <property type="project" value="InterPro"/>
</dbReference>
<evidence type="ECO:0000256" key="9">
    <source>
        <dbReference type="SAM" id="MobiDB-lite"/>
    </source>
</evidence>
<name>A0A8C6T031_9GOBI</name>
<evidence type="ECO:0000256" key="5">
    <source>
        <dbReference type="ARBA" id="ARBA00023125"/>
    </source>
</evidence>
<feature type="domain" description="BHLH" evidence="10">
    <location>
        <begin position="16"/>
        <end position="73"/>
    </location>
</feature>
<proteinExistence type="predicted"/>
<keyword evidence="12" id="KW-1185">Reference proteome</keyword>
<evidence type="ECO:0000256" key="2">
    <source>
        <dbReference type="ARBA" id="ARBA00022473"/>
    </source>
</evidence>
<dbReference type="GO" id="GO:0003677">
    <property type="term" value="F:DNA binding"/>
    <property type="evidence" value="ECO:0007669"/>
    <property type="project" value="UniProtKB-KW"/>
</dbReference>
<organism evidence="11 12">
    <name type="scientific">Neogobius melanostomus</name>
    <name type="common">round goby</name>
    <dbReference type="NCBI Taxonomy" id="47308"/>
    <lineage>
        <taxon>Eukaryota</taxon>
        <taxon>Metazoa</taxon>
        <taxon>Chordata</taxon>
        <taxon>Craniata</taxon>
        <taxon>Vertebrata</taxon>
        <taxon>Euteleostomi</taxon>
        <taxon>Actinopterygii</taxon>
        <taxon>Neopterygii</taxon>
        <taxon>Teleostei</taxon>
        <taxon>Neoteleostei</taxon>
        <taxon>Acanthomorphata</taxon>
        <taxon>Gobiaria</taxon>
        <taxon>Gobiiformes</taxon>
        <taxon>Gobioidei</taxon>
        <taxon>Gobiidae</taxon>
        <taxon>Benthophilinae</taxon>
        <taxon>Neogobiini</taxon>
        <taxon>Neogobius</taxon>
    </lineage>
</organism>
<dbReference type="GO" id="GO:0005634">
    <property type="term" value="C:nucleus"/>
    <property type="evidence" value="ECO:0007669"/>
    <property type="project" value="UniProtKB-SubCell"/>
</dbReference>
<dbReference type="Pfam" id="PF00010">
    <property type="entry name" value="HLH"/>
    <property type="match status" value="1"/>
</dbReference>
<keyword evidence="3" id="KW-0678">Repressor</keyword>
<keyword evidence="2" id="KW-0217">Developmental protein</keyword>
<reference evidence="11" key="2">
    <citation type="submission" date="2025-09" db="UniProtKB">
        <authorList>
            <consortium name="Ensembl"/>
        </authorList>
    </citation>
    <scope>IDENTIFICATION</scope>
</reference>